<accession>A0A1B6GID3</accession>
<reference evidence="1" key="1">
    <citation type="submission" date="2015-11" db="EMBL/GenBank/DDBJ databases">
        <title>De novo transcriptome assembly of four potential Pierce s Disease insect vectors from Arizona vineyards.</title>
        <authorList>
            <person name="Tassone E.E."/>
        </authorList>
    </citation>
    <scope>NUCLEOTIDE SEQUENCE</scope>
</reference>
<feature type="non-terminal residue" evidence="1">
    <location>
        <position position="1"/>
    </location>
</feature>
<gene>
    <name evidence="1" type="ORF">g.1002</name>
</gene>
<proteinExistence type="predicted"/>
<organism evidence="1">
    <name type="scientific">Cuerna arida</name>
    <dbReference type="NCBI Taxonomy" id="1464854"/>
    <lineage>
        <taxon>Eukaryota</taxon>
        <taxon>Metazoa</taxon>
        <taxon>Ecdysozoa</taxon>
        <taxon>Arthropoda</taxon>
        <taxon>Hexapoda</taxon>
        <taxon>Insecta</taxon>
        <taxon>Pterygota</taxon>
        <taxon>Neoptera</taxon>
        <taxon>Paraneoptera</taxon>
        <taxon>Hemiptera</taxon>
        <taxon>Auchenorrhyncha</taxon>
        <taxon>Membracoidea</taxon>
        <taxon>Cicadellidae</taxon>
        <taxon>Cicadellinae</taxon>
        <taxon>Proconiini</taxon>
        <taxon>Cuerna</taxon>
    </lineage>
</organism>
<protein>
    <submittedName>
        <fullName evidence="1">Uncharacterized protein</fullName>
    </submittedName>
</protein>
<evidence type="ECO:0000313" key="1">
    <source>
        <dbReference type="EMBL" id="JAS62202.1"/>
    </source>
</evidence>
<name>A0A1B6GID3_9HEMI</name>
<sequence length="149" mass="17922">NCALRFVYNIRKYDHITSYRRKASVSTIREICRRQTITMVLKVLDTGRPSYLNKRLIMRSVVRERHTRQDAMLQVPRVRLERDIRAQRDRNRFVSRTRYMVPERELSIERHAEVLHSTLCLDILPIRPELDHGVNPPSREKYDLGLLRR</sequence>
<dbReference type="EMBL" id="GECZ01007567">
    <property type="protein sequence ID" value="JAS62202.1"/>
    <property type="molecule type" value="Transcribed_RNA"/>
</dbReference>
<dbReference type="AlphaFoldDB" id="A0A1B6GID3"/>